<accession>A0A3A8J8P7</accession>
<organism evidence="1 2">
    <name type="scientific">Corallococcus terminator</name>
    <dbReference type="NCBI Taxonomy" id="2316733"/>
    <lineage>
        <taxon>Bacteria</taxon>
        <taxon>Pseudomonadati</taxon>
        <taxon>Myxococcota</taxon>
        <taxon>Myxococcia</taxon>
        <taxon>Myxococcales</taxon>
        <taxon>Cystobacterineae</taxon>
        <taxon>Myxococcaceae</taxon>
        <taxon>Corallococcus</taxon>
    </lineage>
</organism>
<evidence type="ECO:0000313" key="1">
    <source>
        <dbReference type="EMBL" id="RKG92059.1"/>
    </source>
</evidence>
<protein>
    <submittedName>
        <fullName evidence="1">Uncharacterized protein</fullName>
    </submittedName>
</protein>
<dbReference type="OrthoDB" id="5524763at2"/>
<keyword evidence="2" id="KW-1185">Reference proteome</keyword>
<evidence type="ECO:0000313" key="2">
    <source>
        <dbReference type="Proteomes" id="UP000268094"/>
    </source>
</evidence>
<reference evidence="2" key="1">
    <citation type="submission" date="2018-09" db="EMBL/GenBank/DDBJ databases">
        <authorList>
            <person name="Livingstone P.G."/>
            <person name="Whitworth D.E."/>
        </authorList>
    </citation>
    <scope>NUCLEOTIDE SEQUENCE [LARGE SCALE GENOMIC DNA]</scope>
    <source>
        <strain evidence="2">CA054A</strain>
    </source>
</reference>
<dbReference type="EMBL" id="RAVZ01000033">
    <property type="protein sequence ID" value="RKG92059.1"/>
    <property type="molecule type" value="Genomic_DNA"/>
</dbReference>
<proteinExistence type="predicted"/>
<comment type="caution">
    <text evidence="1">The sequence shown here is derived from an EMBL/GenBank/DDBJ whole genome shotgun (WGS) entry which is preliminary data.</text>
</comment>
<gene>
    <name evidence="1" type="ORF">D7V88_07580</name>
</gene>
<dbReference type="AlphaFoldDB" id="A0A3A8J8P7"/>
<sequence length="101" mass="11035">MMGPRPKTCAACRRVLAAHEVYYRFSLVLEGEQDVLDPPEEADGGRGDALAELVQRLEAGTEDPSELEAQVHWERSGVACAECRTVAVRMLTPESEDAGPH</sequence>
<name>A0A3A8J8P7_9BACT</name>
<dbReference type="Proteomes" id="UP000268094">
    <property type="component" value="Unassembled WGS sequence"/>
</dbReference>